<gene>
    <name evidence="2" type="ORF">K3136_05445</name>
</gene>
<protein>
    <submittedName>
        <fullName evidence="2">Peptidase M61</fullName>
    </submittedName>
</protein>
<accession>A0ABX9A4X0</accession>
<dbReference type="SUPFAM" id="SSF50156">
    <property type="entry name" value="PDZ domain-like"/>
    <property type="match status" value="1"/>
</dbReference>
<dbReference type="Gene3D" id="2.30.42.10">
    <property type="match status" value="1"/>
</dbReference>
<evidence type="ECO:0000313" key="2">
    <source>
        <dbReference type="EMBL" id="QZD96144.1"/>
    </source>
</evidence>
<dbReference type="InterPro" id="IPR027268">
    <property type="entry name" value="Peptidase_M4/M1_CTD_sf"/>
</dbReference>
<sequence>MAQANTKEVTPIKLTVDASDTGRAIFWASQTFPVDGHDGQIALTLAKWLPAYHAPRGAIDRLAGLDFRVAGQSCRWRRDPDNPYRILVDLPEGAVLLEAAHQSLSPTQSNQGRIMVSDEILRFHWEECLLYPSDQPIDNILIEPALRLPEGWNWACALGEANEQQAAAETSLLHFAPVDVRTLIDCPVLAGIHAHRETLDKDVGLLIVADREDQLPQGTEELECHRRLIAEADALFGHRPFGKYHFLMACSDQVGRMGLEHESCSEEGVRATYFSNWQSSTTERDLLPHEYVHAWVGKFRVPSGNYQSDFSRMTNELMWVYEGLTQYYGHVLAARCGLISPKLTREAFALIFATYDNRPGRKWRPLADTDNDPIFTAREVQPWQSWQRSEDYYSEGLLIWLEADTIIRRGTDGKRSLDDLMRSFFAPEASGGDERRRRPEPYGREQLIEALETLYDHDWTGFFASRVDGVAPHAPYAGIENSGYRLIWQGSPSGWQADDQTHHSYFDFSYSLGLKMGLGAKVLDVLWDGPAFKAGMVKGMEVLSVGGVSYSHAAMQDALDLLPDEGGQVELVVKRLDSVKTLSLECPCGQRYPALEEQGDGPRLLDDILRSRAGT</sequence>
<dbReference type="InterPro" id="IPR024191">
    <property type="entry name" value="Peptidase_M61"/>
</dbReference>
<dbReference type="InterPro" id="IPR036034">
    <property type="entry name" value="PDZ_sf"/>
</dbReference>
<dbReference type="Gene3D" id="2.60.40.3650">
    <property type="match status" value="1"/>
</dbReference>
<evidence type="ECO:0000259" key="1">
    <source>
        <dbReference type="PROSITE" id="PS50106"/>
    </source>
</evidence>
<dbReference type="Proteomes" id="UP000824321">
    <property type="component" value="Chromosome"/>
</dbReference>
<organism evidence="2 3">
    <name type="scientific">Qipengyuania gelatinilytica</name>
    <dbReference type="NCBI Taxonomy" id="2867231"/>
    <lineage>
        <taxon>Bacteria</taxon>
        <taxon>Pseudomonadati</taxon>
        <taxon>Pseudomonadota</taxon>
        <taxon>Alphaproteobacteria</taxon>
        <taxon>Sphingomonadales</taxon>
        <taxon>Erythrobacteraceae</taxon>
        <taxon>Qipengyuania</taxon>
    </lineage>
</organism>
<proteinExistence type="predicted"/>
<name>A0ABX9A4X0_9SPHN</name>
<keyword evidence="3" id="KW-1185">Reference proteome</keyword>
<dbReference type="InterPro" id="IPR040756">
    <property type="entry name" value="Peptidase_M61_N"/>
</dbReference>
<dbReference type="InterPro" id="IPR001478">
    <property type="entry name" value="PDZ"/>
</dbReference>
<dbReference type="PIRSF" id="PIRSF016493">
    <property type="entry name" value="Glycyl_aminpptds"/>
    <property type="match status" value="1"/>
</dbReference>
<dbReference type="Gene3D" id="1.10.390.10">
    <property type="entry name" value="Neutral Protease Domain 2"/>
    <property type="match status" value="1"/>
</dbReference>
<dbReference type="PROSITE" id="PS50106">
    <property type="entry name" value="PDZ"/>
    <property type="match status" value="1"/>
</dbReference>
<dbReference type="Pfam" id="PF17899">
    <property type="entry name" value="Peptidase_M61_N"/>
    <property type="match status" value="1"/>
</dbReference>
<dbReference type="InterPro" id="IPR007963">
    <property type="entry name" value="Peptidase_M61_catalytic"/>
</dbReference>
<dbReference type="EMBL" id="CP081294">
    <property type="protein sequence ID" value="QZD96144.1"/>
    <property type="molecule type" value="Genomic_DNA"/>
</dbReference>
<feature type="domain" description="PDZ" evidence="1">
    <location>
        <begin position="512"/>
        <end position="577"/>
    </location>
</feature>
<dbReference type="Pfam" id="PF05299">
    <property type="entry name" value="Peptidase_M61"/>
    <property type="match status" value="1"/>
</dbReference>
<reference evidence="2 3" key="1">
    <citation type="submission" date="2021-08" db="EMBL/GenBank/DDBJ databases">
        <title>Comparative Genomics Analysis of the Genus Qipengyuania Reveals Extensive Genetic Diversity and Metabolic Versatility, Including the Description of Fifteen Novel Species.</title>
        <authorList>
            <person name="Liu Y."/>
        </authorList>
    </citation>
    <scope>NUCLEOTIDE SEQUENCE [LARGE SCALE GENOMIC DNA]</scope>
    <source>
        <strain evidence="2 3">1NDH1</strain>
    </source>
</reference>
<evidence type="ECO:0000313" key="3">
    <source>
        <dbReference type="Proteomes" id="UP000824321"/>
    </source>
</evidence>
<dbReference type="SMART" id="SM00228">
    <property type="entry name" value="PDZ"/>
    <property type="match status" value="1"/>
</dbReference>
<dbReference type="RefSeq" id="WP_221431868.1">
    <property type="nucleotide sequence ID" value="NZ_CP081294.1"/>
</dbReference>